<evidence type="ECO:0000256" key="2">
    <source>
        <dbReference type="ARBA" id="ARBA00022723"/>
    </source>
</evidence>
<dbReference type="RefSeq" id="XP_047761236.1">
    <property type="nucleotide sequence ID" value="XM_047903290.1"/>
</dbReference>
<evidence type="ECO:0000256" key="4">
    <source>
        <dbReference type="ARBA" id="ARBA00023239"/>
    </source>
</evidence>
<protein>
    <recommendedName>
        <fullName evidence="5">CENP-V/GFA domain-containing protein</fullName>
    </recommendedName>
</protein>
<proteinExistence type="inferred from homology"/>
<dbReference type="PROSITE" id="PS51891">
    <property type="entry name" value="CENP_V_GFA"/>
    <property type="match status" value="1"/>
</dbReference>
<dbReference type="InterPro" id="IPR011057">
    <property type="entry name" value="Mss4-like_sf"/>
</dbReference>
<reference evidence="6" key="1">
    <citation type="submission" date="2021-12" db="EMBL/GenBank/DDBJ databases">
        <authorList>
            <person name="Zaccaron A."/>
            <person name="Stergiopoulos I."/>
        </authorList>
    </citation>
    <scope>NUCLEOTIDE SEQUENCE</scope>
    <source>
        <strain evidence="6">Race5_Kim</strain>
    </source>
</reference>
<keyword evidence="4" id="KW-0456">Lyase</keyword>
<dbReference type="Proteomes" id="UP000756132">
    <property type="component" value="Chromosome 4"/>
</dbReference>
<evidence type="ECO:0000259" key="5">
    <source>
        <dbReference type="PROSITE" id="PS51891"/>
    </source>
</evidence>
<evidence type="ECO:0000313" key="6">
    <source>
        <dbReference type="EMBL" id="UJO16870.1"/>
    </source>
</evidence>
<evidence type="ECO:0000313" key="7">
    <source>
        <dbReference type="Proteomes" id="UP000756132"/>
    </source>
</evidence>
<organism evidence="6 7">
    <name type="scientific">Passalora fulva</name>
    <name type="common">Tomato leaf mold</name>
    <name type="synonym">Cladosporium fulvum</name>
    <dbReference type="NCBI Taxonomy" id="5499"/>
    <lineage>
        <taxon>Eukaryota</taxon>
        <taxon>Fungi</taxon>
        <taxon>Dikarya</taxon>
        <taxon>Ascomycota</taxon>
        <taxon>Pezizomycotina</taxon>
        <taxon>Dothideomycetes</taxon>
        <taxon>Dothideomycetidae</taxon>
        <taxon>Mycosphaerellales</taxon>
        <taxon>Mycosphaerellaceae</taxon>
        <taxon>Fulvia</taxon>
    </lineage>
</organism>
<evidence type="ECO:0000256" key="1">
    <source>
        <dbReference type="ARBA" id="ARBA00005495"/>
    </source>
</evidence>
<reference evidence="6" key="2">
    <citation type="journal article" date="2022" name="Microb. Genom.">
        <title>A chromosome-scale genome assembly of the tomato pathogen Cladosporium fulvum reveals a compartmentalized genome architecture and the presence of a dispensable chromosome.</title>
        <authorList>
            <person name="Zaccaron A.Z."/>
            <person name="Chen L.H."/>
            <person name="Samaras A."/>
            <person name="Stergiopoulos I."/>
        </authorList>
    </citation>
    <scope>NUCLEOTIDE SEQUENCE</scope>
    <source>
        <strain evidence="6">Race5_Kim</strain>
    </source>
</reference>
<keyword evidence="2" id="KW-0479">Metal-binding</keyword>
<keyword evidence="3" id="KW-0862">Zinc</keyword>
<sequence length="141" mass="14986">MSEGGCFCDAVRIKSTGEVQVKALCHCRDCKKITGSTYSTNIVVPGDGFSLIKGKPKEITVKADSGKSITSYFCGDCGSTLWRQGDTFGDARIIKVGIMDDPKVLEDAQPGVELYAAERVSWQGAVPGAGQKKAMPDSADM</sequence>
<dbReference type="GO" id="GO:0016846">
    <property type="term" value="F:carbon-sulfur lyase activity"/>
    <property type="evidence" value="ECO:0007669"/>
    <property type="project" value="InterPro"/>
</dbReference>
<dbReference type="Gene3D" id="3.90.1590.10">
    <property type="entry name" value="glutathione-dependent formaldehyde- activating enzyme (gfa)"/>
    <property type="match status" value="1"/>
</dbReference>
<dbReference type="SUPFAM" id="SSF51316">
    <property type="entry name" value="Mss4-like"/>
    <property type="match status" value="1"/>
</dbReference>
<dbReference type="OrthoDB" id="406544at2759"/>
<dbReference type="AlphaFoldDB" id="A0A9Q8LGB9"/>
<name>A0A9Q8LGB9_PASFU</name>
<accession>A0A9Q8LGB9</accession>
<dbReference type="PANTHER" id="PTHR33337">
    <property type="entry name" value="GFA DOMAIN-CONTAINING PROTEIN"/>
    <property type="match status" value="1"/>
</dbReference>
<dbReference type="InterPro" id="IPR006913">
    <property type="entry name" value="CENP-V/GFA"/>
</dbReference>
<dbReference type="OMA" id="QIWCRSA"/>
<keyword evidence="7" id="KW-1185">Reference proteome</keyword>
<dbReference type="Pfam" id="PF04828">
    <property type="entry name" value="GFA"/>
    <property type="match status" value="1"/>
</dbReference>
<comment type="similarity">
    <text evidence="1">Belongs to the Gfa family.</text>
</comment>
<dbReference type="KEGG" id="ffu:CLAFUR5_04142"/>
<gene>
    <name evidence="6" type="ORF">CLAFUR5_04142</name>
</gene>
<dbReference type="PANTHER" id="PTHR33337:SF30">
    <property type="entry name" value="DUF636 DOMAIN PROTEIN (AFU_ORTHOLOGUE AFUA_1G03180)"/>
    <property type="match status" value="1"/>
</dbReference>
<feature type="domain" description="CENP-V/GFA" evidence="5">
    <location>
        <begin position="2"/>
        <end position="123"/>
    </location>
</feature>
<dbReference type="GO" id="GO:0046872">
    <property type="term" value="F:metal ion binding"/>
    <property type="evidence" value="ECO:0007669"/>
    <property type="project" value="UniProtKB-KW"/>
</dbReference>
<dbReference type="EMBL" id="CP090166">
    <property type="protein sequence ID" value="UJO16870.1"/>
    <property type="molecule type" value="Genomic_DNA"/>
</dbReference>
<evidence type="ECO:0000256" key="3">
    <source>
        <dbReference type="ARBA" id="ARBA00022833"/>
    </source>
</evidence>
<dbReference type="GeneID" id="71984020"/>